<organism evidence="2 3">
    <name type="scientific">Tuber borchii</name>
    <name type="common">White truffle</name>
    <dbReference type="NCBI Taxonomy" id="42251"/>
    <lineage>
        <taxon>Eukaryota</taxon>
        <taxon>Fungi</taxon>
        <taxon>Dikarya</taxon>
        <taxon>Ascomycota</taxon>
        <taxon>Pezizomycotina</taxon>
        <taxon>Pezizomycetes</taxon>
        <taxon>Pezizales</taxon>
        <taxon>Tuberaceae</taxon>
        <taxon>Tuber</taxon>
    </lineage>
</organism>
<feature type="compositionally biased region" description="Low complexity" evidence="1">
    <location>
        <begin position="102"/>
        <end position="112"/>
    </location>
</feature>
<evidence type="ECO:0000313" key="2">
    <source>
        <dbReference type="EMBL" id="PUU76077.1"/>
    </source>
</evidence>
<evidence type="ECO:0000256" key="1">
    <source>
        <dbReference type="SAM" id="MobiDB-lite"/>
    </source>
</evidence>
<dbReference type="AlphaFoldDB" id="A0A2T6ZKQ5"/>
<accession>A0A2T6ZKQ5</accession>
<keyword evidence="3" id="KW-1185">Reference proteome</keyword>
<proteinExistence type="predicted"/>
<dbReference type="EMBL" id="NESQ01000204">
    <property type="protein sequence ID" value="PUU76077.1"/>
    <property type="molecule type" value="Genomic_DNA"/>
</dbReference>
<gene>
    <name evidence="2" type="ORF">B9Z19DRAFT_1089055</name>
</gene>
<comment type="caution">
    <text evidence="2">The sequence shown here is derived from an EMBL/GenBank/DDBJ whole genome shotgun (WGS) entry which is preliminary data.</text>
</comment>
<feature type="region of interest" description="Disordered" evidence="1">
    <location>
        <begin position="85"/>
        <end position="118"/>
    </location>
</feature>
<name>A0A2T6ZKQ5_TUBBO</name>
<dbReference type="Proteomes" id="UP000244722">
    <property type="component" value="Unassembled WGS sequence"/>
</dbReference>
<reference evidence="2 3" key="1">
    <citation type="submission" date="2017-04" db="EMBL/GenBank/DDBJ databases">
        <title>Draft genome sequence of Tuber borchii Vittad., a whitish edible truffle.</title>
        <authorList>
            <consortium name="DOE Joint Genome Institute"/>
            <person name="Murat C."/>
            <person name="Kuo A."/>
            <person name="Barry K.W."/>
            <person name="Clum A."/>
            <person name="Dockter R.B."/>
            <person name="Fauchery L."/>
            <person name="Iotti M."/>
            <person name="Kohler A."/>
            <person name="Labutti K."/>
            <person name="Lindquist E.A."/>
            <person name="Lipzen A."/>
            <person name="Ohm R.A."/>
            <person name="Wang M."/>
            <person name="Grigoriev I.V."/>
            <person name="Zambonelli A."/>
            <person name="Martin F.M."/>
        </authorList>
    </citation>
    <scope>NUCLEOTIDE SEQUENCE [LARGE SCALE GENOMIC DNA]</scope>
    <source>
        <strain evidence="2 3">Tbo3840</strain>
    </source>
</reference>
<dbReference type="OrthoDB" id="5371018at2759"/>
<protein>
    <submittedName>
        <fullName evidence="2">Uncharacterized protein</fullName>
    </submittedName>
</protein>
<sequence length="158" mass="18191">MANSKDQILKRLGISEGVYSQIREFLRKNVDWTAFAGGYEGFTALPEENLANLKHHLVKKFPALDGKDEEIVWIIKRRYRNHQTIKKRKEKRAITSRSCYHSPSPSRSPTSSNGDRKLDQENICSLRDESRTIHHVEPHLDKGRALSVASIHYLLNPT</sequence>
<evidence type="ECO:0000313" key="3">
    <source>
        <dbReference type="Proteomes" id="UP000244722"/>
    </source>
</evidence>